<evidence type="ECO:0000313" key="3">
    <source>
        <dbReference type="WBParaSite" id="NBR_0000539901-mRNA-1"/>
    </source>
</evidence>
<reference evidence="1 2" key="2">
    <citation type="submission" date="2018-11" db="EMBL/GenBank/DDBJ databases">
        <authorList>
            <consortium name="Pathogen Informatics"/>
        </authorList>
    </citation>
    <scope>NUCLEOTIDE SEQUENCE [LARGE SCALE GENOMIC DNA]</scope>
</reference>
<organism evidence="3">
    <name type="scientific">Nippostrongylus brasiliensis</name>
    <name type="common">Rat hookworm</name>
    <dbReference type="NCBI Taxonomy" id="27835"/>
    <lineage>
        <taxon>Eukaryota</taxon>
        <taxon>Metazoa</taxon>
        <taxon>Ecdysozoa</taxon>
        <taxon>Nematoda</taxon>
        <taxon>Chromadorea</taxon>
        <taxon>Rhabditida</taxon>
        <taxon>Rhabditina</taxon>
        <taxon>Rhabditomorpha</taxon>
        <taxon>Strongyloidea</taxon>
        <taxon>Heligmosomidae</taxon>
        <taxon>Nippostrongylus</taxon>
    </lineage>
</organism>
<dbReference type="AlphaFoldDB" id="A0A0N4XS97"/>
<reference evidence="3" key="1">
    <citation type="submission" date="2017-02" db="UniProtKB">
        <authorList>
            <consortium name="WormBaseParasite"/>
        </authorList>
    </citation>
    <scope>IDENTIFICATION</scope>
</reference>
<dbReference type="EMBL" id="UYSL01012914">
    <property type="protein sequence ID" value="VDL68991.1"/>
    <property type="molecule type" value="Genomic_DNA"/>
</dbReference>
<name>A0A0N4XS97_NIPBR</name>
<gene>
    <name evidence="1" type="ORF">NBR_LOCUS5402</name>
</gene>
<sequence length="127" mass="15036">MIPYGEMSFVHPTYSRVPGPSSAKVYHSVIEDTCDWKMHLIERNIRDYIDDTPQEKEFMLLHNQFRSKFRHSITKFVETCGMEMKKKRIRAHCVARLTRLVQQNKMSPNNMAILTQKLYELGSNDRD</sequence>
<dbReference type="WBParaSite" id="NBR_0000539901-mRNA-1">
    <property type="protein sequence ID" value="NBR_0000539901-mRNA-1"/>
    <property type="gene ID" value="NBR_0000539901"/>
</dbReference>
<evidence type="ECO:0000313" key="1">
    <source>
        <dbReference type="EMBL" id="VDL68991.1"/>
    </source>
</evidence>
<accession>A0A0N4XS97</accession>
<dbReference type="Proteomes" id="UP000271162">
    <property type="component" value="Unassembled WGS sequence"/>
</dbReference>
<dbReference type="STRING" id="27835.A0A0N4XS97"/>
<proteinExistence type="predicted"/>
<evidence type="ECO:0000313" key="2">
    <source>
        <dbReference type="Proteomes" id="UP000271162"/>
    </source>
</evidence>
<keyword evidence="2" id="KW-1185">Reference proteome</keyword>
<protein>
    <submittedName>
        <fullName evidence="3">GCR1_C domain-containing protein</fullName>
    </submittedName>
</protein>